<sequence>MNTKQTKGFEPLPPVVSHAIKKCCPQAKGFEPLPPVAPRITKKTSKLKSASAMTQISYSQVRAQVTQSLKQYTSAAFTFYASCDTQVTQYVINKRSILSLEVTNYS</sequence>
<organism evidence="1 2">
    <name type="scientific">Armillaria ostoyae</name>
    <name type="common">Armillaria root rot fungus</name>
    <dbReference type="NCBI Taxonomy" id="47428"/>
    <lineage>
        <taxon>Eukaryota</taxon>
        <taxon>Fungi</taxon>
        <taxon>Dikarya</taxon>
        <taxon>Basidiomycota</taxon>
        <taxon>Agaricomycotina</taxon>
        <taxon>Agaricomycetes</taxon>
        <taxon>Agaricomycetidae</taxon>
        <taxon>Agaricales</taxon>
        <taxon>Marasmiineae</taxon>
        <taxon>Physalacriaceae</taxon>
        <taxon>Armillaria</taxon>
    </lineage>
</organism>
<gene>
    <name evidence="1" type="ORF">ARMOST_06246</name>
</gene>
<evidence type="ECO:0000313" key="1">
    <source>
        <dbReference type="EMBL" id="SJL02905.1"/>
    </source>
</evidence>
<proteinExistence type="predicted"/>
<dbReference type="Proteomes" id="UP000219338">
    <property type="component" value="Unassembled WGS sequence"/>
</dbReference>
<keyword evidence="2" id="KW-1185">Reference proteome</keyword>
<reference evidence="2" key="1">
    <citation type="journal article" date="2017" name="Nat. Ecol. Evol.">
        <title>Genome expansion and lineage-specific genetic innovations in the forest pathogenic fungi Armillaria.</title>
        <authorList>
            <person name="Sipos G."/>
            <person name="Prasanna A.N."/>
            <person name="Walter M.C."/>
            <person name="O'Connor E."/>
            <person name="Balint B."/>
            <person name="Krizsan K."/>
            <person name="Kiss B."/>
            <person name="Hess J."/>
            <person name="Varga T."/>
            <person name="Slot J."/>
            <person name="Riley R."/>
            <person name="Boka B."/>
            <person name="Rigling D."/>
            <person name="Barry K."/>
            <person name="Lee J."/>
            <person name="Mihaltcheva S."/>
            <person name="LaButti K."/>
            <person name="Lipzen A."/>
            <person name="Waldron R."/>
            <person name="Moloney N.M."/>
            <person name="Sperisen C."/>
            <person name="Kredics L."/>
            <person name="Vagvoelgyi C."/>
            <person name="Patrignani A."/>
            <person name="Fitzpatrick D."/>
            <person name="Nagy I."/>
            <person name="Doyle S."/>
            <person name="Anderson J.B."/>
            <person name="Grigoriev I.V."/>
            <person name="Gueldener U."/>
            <person name="Muensterkoetter M."/>
            <person name="Nagy L.G."/>
        </authorList>
    </citation>
    <scope>NUCLEOTIDE SEQUENCE [LARGE SCALE GENOMIC DNA]</scope>
    <source>
        <strain evidence="2">C18/9</strain>
    </source>
</reference>
<protein>
    <submittedName>
        <fullName evidence="1">Uncharacterized protein</fullName>
    </submittedName>
</protein>
<dbReference type="AlphaFoldDB" id="A0A284R2I9"/>
<name>A0A284R2I9_ARMOS</name>
<accession>A0A284R2I9</accession>
<dbReference type="EMBL" id="FUEG01000004">
    <property type="protein sequence ID" value="SJL02905.1"/>
    <property type="molecule type" value="Genomic_DNA"/>
</dbReference>
<evidence type="ECO:0000313" key="2">
    <source>
        <dbReference type="Proteomes" id="UP000219338"/>
    </source>
</evidence>